<protein>
    <submittedName>
        <fullName evidence="1">Uncharacterized protein</fullName>
    </submittedName>
</protein>
<comment type="caution">
    <text evidence="1">The sequence shown here is derived from an EMBL/GenBank/DDBJ whole genome shotgun (WGS) entry which is preliminary data.</text>
</comment>
<sequence length="849" mass="95101">MTSGRFKAYNPDVGSSYYPRRTNDEWDQHRQILTRMHNNHFPRRQMIRALRLRGFEVSPSQLASQLKKWNLTAGARSTMPEVSGDDAQQYLSAVDGPEDASDNDTYLISFNTFSPPRRGSPSQNEQQSNKSNVGESGTAADQAIKVTTIPQPAEPTAISDRAPVGMCHPEPPAPVVDTTENTPKDSVDGRKTKLGPMLRRRQALHDLTELLLQDIDFQWDDTTTDEASRMEKGYPEPISLDPTTLDASHPTRFAQPSESDTDRPSTSSDNASNSDTLFSEKNKSTGTSTCVNDPDSPMQSPSSLHLYPDYESVFGSKFSNVDTDGKPRTTISDQATSSPKLYSLKLRDRIAKNSPEWNSSFDDMASTGAIIRHLSTITEPWCTSFPTTCCCHSLFFAKDDFAQSPELYMILMEQSPIYKLQFVMALLSLVETRPKGSHKEVLKTRLRETVEFYLKQCTRTDVKNTMASTILHRLLKVSESILGGEYSATSRLSTRSLSSTSLQTSALMEKILKTTSLENRGTGDDNMPTKWFQECADNAITLDFAGLCPNKFSSLNRRGQNFGNRPWALHQDESSSTLAINDSVEDHTTEYPRPIFDGTFLMTTAASIAKMLQQQHASVPVKGVSSHGPSDSKRIFSALGLMIALEFSTNVSFLYEAPGPISDPAFWTSQMHKFVYTFIENLGQDAECADKFRKAYWLARTDMIGRDGKGIHTGQCKAAKEWTILDRSIHEFDEDRPWIERQFLAHRLTLPHDNEIVMGDHMSIHSESSATSFDRFQATAVRLQLGRLPSTKSFQTSSSKRMSAESHLSWQLDRLLEISDDGPMDVSLTDEQRAEQDQRTFDLMQTIAE</sequence>
<dbReference type="Proteomes" id="UP001172386">
    <property type="component" value="Unassembled WGS sequence"/>
</dbReference>
<evidence type="ECO:0000313" key="1">
    <source>
        <dbReference type="EMBL" id="KAJ9655378.1"/>
    </source>
</evidence>
<keyword evidence="2" id="KW-1185">Reference proteome</keyword>
<gene>
    <name evidence="1" type="ORF">H2198_005752</name>
</gene>
<name>A0ACC3A4U0_9EURO</name>
<accession>A0ACC3A4U0</accession>
<proteinExistence type="predicted"/>
<dbReference type="EMBL" id="JAPDRQ010000098">
    <property type="protein sequence ID" value="KAJ9655378.1"/>
    <property type="molecule type" value="Genomic_DNA"/>
</dbReference>
<organism evidence="1 2">
    <name type="scientific">Neophaeococcomyces mojaviensis</name>
    <dbReference type="NCBI Taxonomy" id="3383035"/>
    <lineage>
        <taxon>Eukaryota</taxon>
        <taxon>Fungi</taxon>
        <taxon>Dikarya</taxon>
        <taxon>Ascomycota</taxon>
        <taxon>Pezizomycotina</taxon>
        <taxon>Eurotiomycetes</taxon>
        <taxon>Chaetothyriomycetidae</taxon>
        <taxon>Chaetothyriales</taxon>
        <taxon>Chaetothyriales incertae sedis</taxon>
        <taxon>Neophaeococcomyces</taxon>
    </lineage>
</organism>
<evidence type="ECO:0000313" key="2">
    <source>
        <dbReference type="Proteomes" id="UP001172386"/>
    </source>
</evidence>
<reference evidence="1" key="1">
    <citation type="submission" date="2022-10" db="EMBL/GenBank/DDBJ databases">
        <title>Culturing micro-colonial fungi from biological soil crusts in the Mojave desert and describing Neophaeococcomyces mojavensis, and introducing the new genera and species Taxawa tesnikishii.</title>
        <authorList>
            <person name="Kurbessoian T."/>
            <person name="Stajich J.E."/>
        </authorList>
    </citation>
    <scope>NUCLEOTIDE SEQUENCE</scope>
    <source>
        <strain evidence="1">JES_112</strain>
    </source>
</reference>